<dbReference type="CDD" id="cd00160">
    <property type="entry name" value="RhoGEF"/>
    <property type="match status" value="1"/>
</dbReference>
<feature type="domain" description="DH" evidence="3">
    <location>
        <begin position="29"/>
        <end position="219"/>
    </location>
</feature>
<dbReference type="GO" id="GO:0005737">
    <property type="term" value="C:cytoplasm"/>
    <property type="evidence" value="ECO:0007669"/>
    <property type="project" value="TreeGrafter"/>
</dbReference>
<proteinExistence type="predicted"/>
<dbReference type="SMART" id="SM00233">
    <property type="entry name" value="PH"/>
    <property type="match status" value="1"/>
</dbReference>
<evidence type="ECO:0000256" key="1">
    <source>
        <dbReference type="SAM" id="MobiDB-lite"/>
    </source>
</evidence>
<dbReference type="InterPro" id="IPR000219">
    <property type="entry name" value="DH_dom"/>
</dbReference>
<dbReference type="Gene3D" id="1.20.900.10">
    <property type="entry name" value="Dbl homology (DH) domain"/>
    <property type="match status" value="1"/>
</dbReference>
<feature type="domain" description="PH" evidence="2">
    <location>
        <begin position="257"/>
        <end position="355"/>
    </location>
</feature>
<gene>
    <name evidence="4" type="ORF">CYY_009803</name>
</gene>
<dbReference type="SMART" id="SM00325">
    <property type="entry name" value="RhoGEF"/>
    <property type="match status" value="1"/>
</dbReference>
<dbReference type="SUPFAM" id="SSF50729">
    <property type="entry name" value="PH domain-like"/>
    <property type="match status" value="1"/>
</dbReference>
<feature type="compositionally biased region" description="Low complexity" evidence="1">
    <location>
        <begin position="440"/>
        <end position="458"/>
    </location>
</feature>
<dbReference type="OrthoDB" id="245697at2759"/>
<dbReference type="PANTHER" id="PTHR12673">
    <property type="entry name" value="FACIOGENITAL DYSPLASIA PROTEIN"/>
    <property type="match status" value="1"/>
</dbReference>
<dbReference type="PROSITE" id="PS50010">
    <property type="entry name" value="DH_2"/>
    <property type="match status" value="1"/>
</dbReference>
<dbReference type="InterPro" id="IPR051092">
    <property type="entry name" value="FYVE_RhoGEF_PH"/>
</dbReference>
<sequence>MKDIDILGSCLSSFIQRKKYFKILKSESLRKEVSKEIWSTEKYYRDQLLTIIELFQRPMLQTVKTSPQDWNIKESDIFSIFSHIENIYSLSTILFEKIDPRLQNWSYSQSIADIFVDLSPFFKCYKQFSENYSNSIETLKNIKNSSLTLNNWIKNKEKDVRCKLLDLPSLLIAPIQRVPRLILLLEALQKSTQPHHPDYKKSESAINLLKNIVQVVNDGINEDGHRKKLIQLQSIFDIHIKFLGPLSYPNLVEPHRKLIREGKIAIKSLRDHSLQNRMVYLCNDILITVSSIMVPIQGAISKVDKIIPLISAMTIFQSEESNSFFLISPIKNHLFVCENSQQRSSWLTDIQNAILALVESKPNYKEQRSQWTLTYQDGNWKAVSTIPDESNSNINVSQSFENSSGFLKKSKDLSVSPPPIHNHFATSPSSEEWVSGKPNLSSSKSSLSLRSSASSSPSNFRIQNHNHNQADDVDSIYKL</sequence>
<evidence type="ECO:0000259" key="2">
    <source>
        <dbReference type="PROSITE" id="PS50003"/>
    </source>
</evidence>
<protein>
    <recommendedName>
        <fullName evidence="6">Pleckstrin domain-containing protein</fullName>
    </recommendedName>
</protein>
<dbReference type="EMBL" id="AJWJ01000813">
    <property type="protein sequence ID" value="KAF2068872.1"/>
    <property type="molecule type" value="Genomic_DNA"/>
</dbReference>
<evidence type="ECO:0000313" key="4">
    <source>
        <dbReference type="EMBL" id="KAF2068872.1"/>
    </source>
</evidence>
<evidence type="ECO:0000259" key="3">
    <source>
        <dbReference type="PROSITE" id="PS50010"/>
    </source>
</evidence>
<dbReference type="Proteomes" id="UP000695562">
    <property type="component" value="Unassembled WGS sequence"/>
</dbReference>
<dbReference type="InterPro" id="IPR035899">
    <property type="entry name" value="DBL_dom_sf"/>
</dbReference>
<name>A0A8J4PKV0_9MYCE</name>
<feature type="region of interest" description="Disordered" evidence="1">
    <location>
        <begin position="417"/>
        <end position="479"/>
    </location>
</feature>
<dbReference type="Gene3D" id="2.30.29.30">
    <property type="entry name" value="Pleckstrin-homology domain (PH domain)/Phosphotyrosine-binding domain (PTB)"/>
    <property type="match status" value="1"/>
</dbReference>
<reference evidence="4" key="1">
    <citation type="submission" date="2020-01" db="EMBL/GenBank/DDBJ databases">
        <title>Development of genomics and gene disruption for Polysphondylium violaceum indicates a role for the polyketide synthase stlB in stalk morphogenesis.</title>
        <authorList>
            <person name="Narita B."/>
            <person name="Kawabe Y."/>
            <person name="Kin K."/>
            <person name="Saito T."/>
            <person name="Gibbs R."/>
            <person name="Kuspa A."/>
            <person name="Muzny D."/>
            <person name="Queller D."/>
            <person name="Richards S."/>
            <person name="Strassman J."/>
            <person name="Sucgang R."/>
            <person name="Worley K."/>
            <person name="Schaap P."/>
        </authorList>
    </citation>
    <scope>NUCLEOTIDE SEQUENCE</scope>
    <source>
        <strain evidence="4">QSvi11</strain>
    </source>
</reference>
<dbReference type="PROSITE" id="PS50003">
    <property type="entry name" value="PH_DOMAIN"/>
    <property type="match status" value="1"/>
</dbReference>
<accession>A0A8J4PKV0</accession>
<dbReference type="AlphaFoldDB" id="A0A8J4PKV0"/>
<dbReference type="GO" id="GO:0005085">
    <property type="term" value="F:guanyl-nucleotide exchange factor activity"/>
    <property type="evidence" value="ECO:0007669"/>
    <property type="project" value="InterPro"/>
</dbReference>
<dbReference type="InterPro" id="IPR001849">
    <property type="entry name" value="PH_domain"/>
</dbReference>
<dbReference type="PANTHER" id="PTHR12673:SF50">
    <property type="entry name" value="DH DOMAIN-CONTAINING PROTEIN"/>
    <property type="match status" value="1"/>
</dbReference>
<dbReference type="SUPFAM" id="SSF48065">
    <property type="entry name" value="DBL homology domain (DH-domain)"/>
    <property type="match status" value="1"/>
</dbReference>
<keyword evidence="5" id="KW-1185">Reference proteome</keyword>
<evidence type="ECO:0000313" key="5">
    <source>
        <dbReference type="Proteomes" id="UP000695562"/>
    </source>
</evidence>
<dbReference type="Pfam" id="PF00621">
    <property type="entry name" value="RhoGEF"/>
    <property type="match status" value="1"/>
</dbReference>
<evidence type="ECO:0008006" key="6">
    <source>
        <dbReference type="Google" id="ProtNLM"/>
    </source>
</evidence>
<comment type="caution">
    <text evidence="4">The sequence shown here is derived from an EMBL/GenBank/DDBJ whole genome shotgun (WGS) entry which is preliminary data.</text>
</comment>
<organism evidence="4 5">
    <name type="scientific">Polysphondylium violaceum</name>
    <dbReference type="NCBI Taxonomy" id="133409"/>
    <lineage>
        <taxon>Eukaryota</taxon>
        <taxon>Amoebozoa</taxon>
        <taxon>Evosea</taxon>
        <taxon>Eumycetozoa</taxon>
        <taxon>Dictyostelia</taxon>
        <taxon>Dictyosteliales</taxon>
        <taxon>Dictyosteliaceae</taxon>
        <taxon>Polysphondylium</taxon>
    </lineage>
</organism>
<dbReference type="InterPro" id="IPR011993">
    <property type="entry name" value="PH-like_dom_sf"/>
</dbReference>